<organism evidence="1 2">
    <name type="scientific">Paenibacillus anaericanus</name>
    <dbReference type="NCBI Taxonomy" id="170367"/>
    <lineage>
        <taxon>Bacteria</taxon>
        <taxon>Bacillati</taxon>
        <taxon>Bacillota</taxon>
        <taxon>Bacilli</taxon>
        <taxon>Bacillales</taxon>
        <taxon>Paenibacillaceae</taxon>
        <taxon>Paenibacillus</taxon>
    </lineage>
</organism>
<sequence length="152" mass="17095">MTTIFRTDFLAGPMNAHQLSTDPTPHLSEVLQFAPSIRSSQTCRETIRVMFSYPDSPCIVVCDKKEQPIGLVMCERFYLRVCSRIGRDSFYNDPISKLMSQHFLTADINDSFAKIAAAANNRPPGMRNDCVILTNNGRFTGIIQASDLNRML</sequence>
<keyword evidence="2" id="KW-1185">Reference proteome</keyword>
<accession>A0A3S1DJT6</accession>
<name>A0A3S1DJT6_9BACL</name>
<evidence type="ECO:0008006" key="3">
    <source>
        <dbReference type="Google" id="ProtNLM"/>
    </source>
</evidence>
<dbReference type="AlphaFoldDB" id="A0A3S1DJT6"/>
<dbReference type="SUPFAM" id="SSF54631">
    <property type="entry name" value="CBS-domain pair"/>
    <property type="match status" value="1"/>
</dbReference>
<evidence type="ECO:0000313" key="1">
    <source>
        <dbReference type="EMBL" id="RUT42845.1"/>
    </source>
</evidence>
<protein>
    <recommendedName>
        <fullName evidence="3">CBS domain-containing protein</fullName>
    </recommendedName>
</protein>
<dbReference type="Proteomes" id="UP000279446">
    <property type="component" value="Unassembled WGS sequence"/>
</dbReference>
<proteinExistence type="predicted"/>
<evidence type="ECO:0000313" key="2">
    <source>
        <dbReference type="Proteomes" id="UP000279446"/>
    </source>
</evidence>
<dbReference type="RefSeq" id="WP_127194151.1">
    <property type="nucleotide sequence ID" value="NZ_RZNY01000024.1"/>
</dbReference>
<reference evidence="1 2" key="1">
    <citation type="submission" date="2018-12" db="EMBL/GenBank/DDBJ databases">
        <authorList>
            <person name="Sun L."/>
            <person name="Chen Z."/>
        </authorList>
    </citation>
    <scope>NUCLEOTIDE SEQUENCE [LARGE SCALE GENOMIC DNA]</scope>
    <source>
        <strain evidence="1 2">DSM 15890</strain>
    </source>
</reference>
<comment type="caution">
    <text evidence="1">The sequence shown here is derived from an EMBL/GenBank/DDBJ whole genome shotgun (WGS) entry which is preliminary data.</text>
</comment>
<dbReference type="EMBL" id="RZNY01000024">
    <property type="protein sequence ID" value="RUT42845.1"/>
    <property type="molecule type" value="Genomic_DNA"/>
</dbReference>
<dbReference type="Gene3D" id="3.10.580.10">
    <property type="entry name" value="CBS-domain"/>
    <property type="match status" value="1"/>
</dbReference>
<gene>
    <name evidence="1" type="ORF">EJP82_21670</name>
</gene>
<dbReference type="OrthoDB" id="9816519at2"/>
<dbReference type="InterPro" id="IPR046342">
    <property type="entry name" value="CBS_dom_sf"/>
</dbReference>